<gene>
    <name evidence="2" type="ordered locus">ABO_2480</name>
</gene>
<dbReference type="KEGG" id="abo:ABO_2480"/>
<feature type="transmembrane region" description="Helical" evidence="1">
    <location>
        <begin position="133"/>
        <end position="155"/>
    </location>
</feature>
<dbReference type="OrthoDB" id="5727566at2"/>
<reference evidence="2 3" key="1">
    <citation type="journal article" date="2006" name="Nat. Biotechnol.">
        <title>Genome sequence of the ubiquitous hydrocarbon-degrading marine bacterium Alcanivorax borkumensis.</title>
        <authorList>
            <person name="Schneiker S."/>
            <person name="Martins dos Santos V.A.P."/>
            <person name="Bartels D."/>
            <person name="Bekel T."/>
            <person name="Brecht M."/>
            <person name="Buhrmester J."/>
            <person name="Chernikova T.N."/>
            <person name="Denaro R."/>
            <person name="Ferrer M."/>
            <person name="Gertler C."/>
            <person name="Goesmann A."/>
            <person name="Golyshina O.V."/>
            <person name="Kaminski F."/>
            <person name="Khachane A.N."/>
            <person name="Lang S."/>
            <person name="Linke B."/>
            <person name="McHardy A.C."/>
            <person name="Meyer F."/>
            <person name="Nechitaylo T."/>
            <person name="Puehler A."/>
            <person name="Regenhardt D."/>
            <person name="Rupp O."/>
            <person name="Sabirova J.S."/>
            <person name="Selbitschka W."/>
            <person name="Yakimov M.M."/>
            <person name="Timmis K.N."/>
            <person name="Vorhoelter F.-J."/>
            <person name="Weidner S."/>
            <person name="Kaiser O."/>
            <person name="Golyshin P.N."/>
        </authorList>
    </citation>
    <scope>NUCLEOTIDE SEQUENCE [LARGE SCALE GENOMIC DNA]</scope>
    <source>
        <strain evidence="3">ATCC 700651 / DSM 11573 / NCIMB 13689 / SK2</strain>
    </source>
</reference>
<keyword evidence="1" id="KW-1133">Transmembrane helix</keyword>
<feature type="transmembrane region" description="Helical" evidence="1">
    <location>
        <begin position="198"/>
        <end position="220"/>
    </location>
</feature>
<accession>Q0VLM0</accession>
<dbReference type="InterPro" id="IPR016516">
    <property type="entry name" value="UCP07580"/>
</dbReference>
<evidence type="ECO:0000313" key="3">
    <source>
        <dbReference type="Proteomes" id="UP000008871"/>
    </source>
</evidence>
<dbReference type="PANTHER" id="PTHR39456">
    <property type="entry name" value="METAL-DEPENDENT HYDROLASE"/>
    <property type="match status" value="1"/>
</dbReference>
<keyword evidence="3" id="KW-1185">Reference proteome</keyword>
<keyword evidence="1" id="KW-0472">Membrane</keyword>
<dbReference type="STRING" id="393595.ABO_2480"/>
<proteinExistence type="predicted"/>
<keyword evidence="1" id="KW-0812">Transmembrane</keyword>
<name>Q0VLM0_ALCBS</name>
<protein>
    <recommendedName>
        <fullName evidence="4">Metal-dependent hydrolase</fullName>
    </recommendedName>
</protein>
<sequence length="299" mass="34493">MNNAVRHQIKARRVQFDFDDTPLHWLRDDPFSTHIINGIHLLLPEGELWFCRVYNQALPLIKDDQLRADVEGFIRQEAVHSRAHSKAQMYLERHGLRVAPFLNKVEWLFGTALADAPFGLTLLKRKPLKKNWLVLRVGIIAAIEHFTGVLGQWAMDNESWEQNGDATMVDLFKWHLAEEVEHRTVAYDLFEHLCKTQLGFYVSRQALMALVFPLFIYFIAEGGRSLAGQDPDKETRKLARKLLPQLLIQLQQVGQKTQNVPTFSFLFNATLRWVSPRFHPINEGDTQQALDYLARSPAA</sequence>
<dbReference type="eggNOG" id="COG3687">
    <property type="taxonomic scope" value="Bacteria"/>
</dbReference>
<dbReference type="RefSeq" id="WP_011589752.1">
    <property type="nucleotide sequence ID" value="NC_008260.1"/>
</dbReference>
<evidence type="ECO:0000256" key="1">
    <source>
        <dbReference type="SAM" id="Phobius"/>
    </source>
</evidence>
<dbReference type="EMBL" id="AM286690">
    <property type="protein sequence ID" value="CAL17928.1"/>
    <property type="molecule type" value="Genomic_DNA"/>
</dbReference>
<dbReference type="AlphaFoldDB" id="Q0VLM0"/>
<dbReference type="Proteomes" id="UP000008871">
    <property type="component" value="Chromosome"/>
</dbReference>
<dbReference type="HOGENOM" id="CLU_051636_1_0_6"/>
<evidence type="ECO:0008006" key="4">
    <source>
        <dbReference type="Google" id="ProtNLM"/>
    </source>
</evidence>
<dbReference type="PANTHER" id="PTHR39456:SF1">
    <property type="entry name" value="METAL-DEPENDENT HYDROLASE"/>
    <property type="match status" value="1"/>
</dbReference>
<dbReference type="Pfam" id="PF10118">
    <property type="entry name" value="Metal_hydrol"/>
    <property type="match status" value="1"/>
</dbReference>
<organism evidence="2 3">
    <name type="scientific">Alcanivorax borkumensis (strain ATCC 700651 / DSM 11573 / NCIMB 13689 / SK2)</name>
    <dbReference type="NCBI Taxonomy" id="393595"/>
    <lineage>
        <taxon>Bacteria</taxon>
        <taxon>Pseudomonadati</taxon>
        <taxon>Pseudomonadota</taxon>
        <taxon>Gammaproteobacteria</taxon>
        <taxon>Oceanospirillales</taxon>
        <taxon>Alcanivoracaceae</taxon>
        <taxon>Alcanivorax</taxon>
    </lineage>
</organism>
<dbReference type="PIRSF" id="PIRSF007580">
    <property type="entry name" value="UCP07580"/>
    <property type="match status" value="1"/>
</dbReference>
<evidence type="ECO:0000313" key="2">
    <source>
        <dbReference type="EMBL" id="CAL17928.1"/>
    </source>
</evidence>